<dbReference type="RefSeq" id="WP_151653756.1">
    <property type="nucleotide sequence ID" value="NZ_WBVP01000003.1"/>
</dbReference>
<feature type="transmembrane region" description="Helical" evidence="1">
    <location>
        <begin position="232"/>
        <end position="252"/>
    </location>
</feature>
<keyword evidence="1" id="KW-0812">Transmembrane</keyword>
<evidence type="ECO:0000313" key="3">
    <source>
        <dbReference type="Proteomes" id="UP000434870"/>
    </source>
</evidence>
<organism evidence="2 3">
    <name type="scientific">Aliivibrio finisterrensis</name>
    <dbReference type="NCBI Taxonomy" id="511998"/>
    <lineage>
        <taxon>Bacteria</taxon>
        <taxon>Pseudomonadati</taxon>
        <taxon>Pseudomonadota</taxon>
        <taxon>Gammaproteobacteria</taxon>
        <taxon>Vibrionales</taxon>
        <taxon>Vibrionaceae</taxon>
        <taxon>Aliivibrio</taxon>
    </lineage>
</organism>
<feature type="transmembrane region" description="Helical" evidence="1">
    <location>
        <begin position="197"/>
        <end position="225"/>
    </location>
</feature>
<evidence type="ECO:0000256" key="1">
    <source>
        <dbReference type="SAM" id="Phobius"/>
    </source>
</evidence>
<proteinExistence type="predicted"/>
<evidence type="ECO:0000313" key="2">
    <source>
        <dbReference type="EMBL" id="KAB2825765.1"/>
    </source>
</evidence>
<dbReference type="EMBL" id="WBVP01000003">
    <property type="protein sequence ID" value="KAB2825765.1"/>
    <property type="molecule type" value="Genomic_DNA"/>
</dbReference>
<dbReference type="Proteomes" id="UP000434870">
    <property type="component" value="Unassembled WGS sequence"/>
</dbReference>
<accession>A0A6N6RVK9</accession>
<reference evidence="2 3" key="1">
    <citation type="submission" date="2019-09" db="EMBL/GenBank/DDBJ databases">
        <title>Genome of Aliivibrio finisterrensis LMG 23869 (type strain).</title>
        <authorList>
            <person name="Bowman J.P."/>
        </authorList>
    </citation>
    <scope>NUCLEOTIDE SEQUENCE [LARGE SCALE GENOMIC DNA]</scope>
    <source>
        <strain evidence="2 3">LMG 23869</strain>
    </source>
</reference>
<keyword evidence="1" id="KW-1133">Transmembrane helix</keyword>
<feature type="transmembrane region" description="Helical" evidence="1">
    <location>
        <begin position="38"/>
        <end position="60"/>
    </location>
</feature>
<gene>
    <name evidence="2" type="ORF">F8B77_03480</name>
</gene>
<feature type="transmembrane region" description="Helical" evidence="1">
    <location>
        <begin position="96"/>
        <end position="118"/>
    </location>
</feature>
<feature type="transmembrane region" description="Helical" evidence="1">
    <location>
        <begin position="143"/>
        <end position="162"/>
    </location>
</feature>
<comment type="caution">
    <text evidence="2">The sequence shown here is derived from an EMBL/GenBank/DDBJ whole genome shotgun (WGS) entry which is preliminary data.</text>
</comment>
<dbReference type="AlphaFoldDB" id="A0A6N6RVK9"/>
<feature type="transmembrane region" description="Helical" evidence="1">
    <location>
        <begin position="169"/>
        <end position="185"/>
    </location>
</feature>
<keyword evidence="1" id="KW-0472">Membrane</keyword>
<protein>
    <submittedName>
        <fullName evidence="2">Uncharacterized protein</fullName>
    </submittedName>
</protein>
<sequence length="256" mass="28741">MPVIIGLVTLFFLLLIQRQVELYTTAKLTRLGYPKLRFVTAFIGVPAHEISHAIACLIFGHKINEIKLLQFNGTSTLGYVNHSYSKRNVYHRIGNLFIGLAPIYIGLTLCVLFTNLLFSEIDITSFNRPIYNELQEVTRFTDIIGLFITNLFSSVDLHVILFTESNAKYFIWLFVISSIITHMIPSSSDFEGVKDGLLFLVLLISLLLFTLGISAISSVLLPIILNMVSVFLSFYVVIILTSIILICTAKLLSSIL</sequence>
<name>A0A6N6RVK9_9GAMM</name>